<dbReference type="PANTHER" id="PTHR10790">
    <property type="entry name" value="TPR-DOMAIN CONTAINING PROTEIN"/>
    <property type="match status" value="1"/>
</dbReference>
<evidence type="ECO:0000256" key="1">
    <source>
        <dbReference type="SAM" id="Phobius"/>
    </source>
</evidence>
<dbReference type="Proteomes" id="UP000229554">
    <property type="component" value="Unassembled WGS sequence"/>
</dbReference>
<evidence type="ECO:0000313" key="2">
    <source>
        <dbReference type="EMBL" id="PJE62688.1"/>
    </source>
</evidence>
<keyword evidence="1" id="KW-1133">Transmembrane helix</keyword>
<name>A0A2M8KRY2_9BACT</name>
<protein>
    <submittedName>
        <fullName evidence="2">Uncharacterized protein</fullName>
    </submittedName>
</protein>
<proteinExistence type="predicted"/>
<keyword evidence="1" id="KW-0472">Membrane</keyword>
<reference evidence="3" key="1">
    <citation type="submission" date="2017-09" db="EMBL/GenBank/DDBJ databases">
        <title>Depth-based differentiation of microbial function through sediment-hosted aquifers and enrichment of novel symbionts in the deep terrestrial subsurface.</title>
        <authorList>
            <person name="Probst A.J."/>
            <person name="Ladd B."/>
            <person name="Jarett J.K."/>
            <person name="Geller-Mcgrath D.E."/>
            <person name="Sieber C.M.K."/>
            <person name="Emerson J.B."/>
            <person name="Anantharaman K."/>
            <person name="Thomas B.C."/>
            <person name="Malmstrom R."/>
            <person name="Stieglmeier M."/>
            <person name="Klingl A."/>
            <person name="Woyke T."/>
            <person name="Ryan C.M."/>
            <person name="Banfield J.F."/>
        </authorList>
    </citation>
    <scope>NUCLEOTIDE SEQUENCE [LARGE SCALE GENOMIC DNA]</scope>
</reference>
<organism evidence="2 3">
    <name type="scientific">Candidatus Roizmanbacteria bacterium CG10_big_fil_rev_8_21_14_0_10_39_6</name>
    <dbReference type="NCBI Taxonomy" id="1974853"/>
    <lineage>
        <taxon>Bacteria</taxon>
        <taxon>Candidatus Roizmaniibacteriota</taxon>
    </lineage>
</organism>
<feature type="transmembrane region" description="Helical" evidence="1">
    <location>
        <begin position="119"/>
        <end position="140"/>
    </location>
</feature>
<comment type="caution">
    <text evidence="2">The sequence shown here is derived from an EMBL/GenBank/DDBJ whole genome shotgun (WGS) entry which is preliminary data.</text>
</comment>
<dbReference type="Pfam" id="PF10060">
    <property type="entry name" value="DUF2298"/>
    <property type="match status" value="1"/>
</dbReference>
<keyword evidence="1" id="KW-0812">Transmembrane</keyword>
<dbReference type="InterPro" id="IPR018746">
    <property type="entry name" value="DUF2298"/>
</dbReference>
<evidence type="ECO:0000313" key="3">
    <source>
        <dbReference type="Proteomes" id="UP000229554"/>
    </source>
</evidence>
<feature type="transmembrane region" description="Helical" evidence="1">
    <location>
        <begin position="15"/>
        <end position="38"/>
    </location>
</feature>
<dbReference type="AlphaFoldDB" id="A0A2M8KRY2"/>
<feature type="non-terminal residue" evidence="2">
    <location>
        <position position="1"/>
    </location>
</feature>
<feature type="transmembrane region" description="Helical" evidence="1">
    <location>
        <begin position="89"/>
        <end position="107"/>
    </location>
</feature>
<sequence length="296" mass="34924">SIFLGEADKCQSSPFWMLFILWGFFWFIFAGFLTLIFTRKKIHVSEDTSYFIFFLFTYSLLLTLTAEFIYFKDIYPAHFRANTMFKLGYQAYIIMTIFGIPLMVRFIRYTKEKLSAYTVLYTSLLMICALFVSVYGYFAIRSFYGDLKHFTTLDGSYWIQKEYPQVKGVIDFLKKNDENEKHPYSVLEANGDSYTDYNMVSAHTGIPTIIGWGVHEWLWRGDYSSIVEPRATEVLKVYTDPTSKKAKQILNKYTVRYILISQFEREKFPSLNVKMFYTIGRVVYHVGDTYLFKVNK</sequence>
<accession>A0A2M8KRY2</accession>
<dbReference type="PANTHER" id="PTHR10790:SF51">
    <property type="entry name" value="TETRATRICOPEPTIDE REPEAT PROTEIN"/>
    <property type="match status" value="1"/>
</dbReference>
<gene>
    <name evidence="2" type="ORF">COU88_03630</name>
</gene>
<dbReference type="EMBL" id="PFED01000145">
    <property type="protein sequence ID" value="PJE62688.1"/>
    <property type="molecule type" value="Genomic_DNA"/>
</dbReference>
<feature type="transmembrane region" description="Helical" evidence="1">
    <location>
        <begin position="50"/>
        <end position="69"/>
    </location>
</feature>